<dbReference type="EMBL" id="CYZN01000038">
    <property type="protein sequence ID" value="CUO68084.1"/>
    <property type="molecule type" value="Genomic_DNA"/>
</dbReference>
<dbReference type="RefSeq" id="WP_055201432.1">
    <property type="nucleotide sequence ID" value="NZ_BTHH01000008.1"/>
</dbReference>
<organism evidence="1 2">
    <name type="scientific">Blautia wexlerae</name>
    <dbReference type="NCBI Taxonomy" id="418240"/>
    <lineage>
        <taxon>Bacteria</taxon>
        <taxon>Bacillati</taxon>
        <taxon>Bacillota</taxon>
        <taxon>Clostridia</taxon>
        <taxon>Lachnospirales</taxon>
        <taxon>Lachnospiraceae</taxon>
        <taxon>Blautia</taxon>
    </lineage>
</organism>
<reference evidence="1 2" key="1">
    <citation type="submission" date="2015-09" db="EMBL/GenBank/DDBJ databases">
        <authorList>
            <consortium name="Pathogen Informatics"/>
        </authorList>
    </citation>
    <scope>NUCLEOTIDE SEQUENCE [LARGE SCALE GENOMIC DNA]</scope>
    <source>
        <strain evidence="1 2">2789STDY5834863</strain>
    </source>
</reference>
<dbReference type="AlphaFoldDB" id="A0A174GZN2"/>
<evidence type="ECO:0000313" key="1">
    <source>
        <dbReference type="EMBL" id="CUO68084.1"/>
    </source>
</evidence>
<gene>
    <name evidence="1" type="ORF">ERS852478_03558</name>
</gene>
<protein>
    <submittedName>
        <fullName evidence="1">Uncharacterized protein</fullName>
    </submittedName>
</protein>
<accession>A0A174GZN2</accession>
<proteinExistence type="predicted"/>
<name>A0A174GZN2_9FIRM</name>
<sequence length="140" mass="16112">MRKFNEICKELDDKEAQKLLEKSYDAVVTTRTVFVNKLVESTKKMRENYTLFKTLADLINPENTVEDNTYNFSVIQLAAYIESENLAVERKIASKAVDTFISTLERLEEQSLMTKAEVERIKQIVLDEIKLTVSDLKNAA</sequence>
<evidence type="ECO:0000313" key="2">
    <source>
        <dbReference type="Proteomes" id="UP000095431"/>
    </source>
</evidence>
<dbReference type="Proteomes" id="UP000095431">
    <property type="component" value="Unassembled WGS sequence"/>
</dbReference>